<dbReference type="AlphaFoldDB" id="X1JHF4"/>
<feature type="non-terminal residue" evidence="1">
    <location>
        <position position="1"/>
    </location>
</feature>
<gene>
    <name evidence="1" type="ORF">S03H2_62944</name>
</gene>
<comment type="caution">
    <text evidence="1">The sequence shown here is derived from an EMBL/GenBank/DDBJ whole genome shotgun (WGS) entry which is preliminary data.</text>
</comment>
<reference evidence="1" key="1">
    <citation type="journal article" date="2014" name="Front. Microbiol.">
        <title>High frequency of phylogenetically diverse reductive dehalogenase-homologous genes in deep subseafloor sedimentary metagenomes.</title>
        <authorList>
            <person name="Kawai M."/>
            <person name="Futagami T."/>
            <person name="Toyoda A."/>
            <person name="Takaki Y."/>
            <person name="Nishi S."/>
            <person name="Hori S."/>
            <person name="Arai W."/>
            <person name="Tsubouchi T."/>
            <person name="Morono Y."/>
            <person name="Uchiyama I."/>
            <person name="Ito T."/>
            <person name="Fujiyama A."/>
            <person name="Inagaki F."/>
            <person name="Takami H."/>
        </authorList>
    </citation>
    <scope>NUCLEOTIDE SEQUENCE</scope>
    <source>
        <strain evidence="1">Expedition CK06-06</strain>
    </source>
</reference>
<protein>
    <submittedName>
        <fullName evidence="1">Uncharacterized protein</fullName>
    </submittedName>
</protein>
<dbReference type="EMBL" id="BARU01040744">
    <property type="protein sequence ID" value="GAH80945.1"/>
    <property type="molecule type" value="Genomic_DNA"/>
</dbReference>
<sequence length="56" mass="5869">SHIRANVNVVTQAVSARLAPILSEIKPVENLPITLAPARIETILAATIAEIPISTA</sequence>
<name>X1JHF4_9ZZZZ</name>
<accession>X1JHF4</accession>
<organism evidence="1">
    <name type="scientific">marine sediment metagenome</name>
    <dbReference type="NCBI Taxonomy" id="412755"/>
    <lineage>
        <taxon>unclassified sequences</taxon>
        <taxon>metagenomes</taxon>
        <taxon>ecological metagenomes</taxon>
    </lineage>
</organism>
<proteinExistence type="predicted"/>
<evidence type="ECO:0000313" key="1">
    <source>
        <dbReference type="EMBL" id="GAH80945.1"/>
    </source>
</evidence>